<sequence length="126" mass="14204">MRHHRARLPENADDRRNMGAPRHIFGHRQGTSRQKEFYLGSWMGRMFGMTDLQLRVGGRPVSENEMATLAERYPLTDIAMYLCRMGPAFQEPIDDDDDATVAEVDDSNEDASYDIGPGDGDIDAGR</sequence>
<reference evidence="2" key="1">
    <citation type="submission" date="2023-08" db="EMBL/GenBank/DDBJ databases">
        <title>A de novo genome assembly of Solanum verrucosum Schlechtendal, a Mexican diploid species geographically isolated from the other diploid A-genome species in potato relatives.</title>
        <authorList>
            <person name="Hosaka K."/>
        </authorList>
    </citation>
    <scope>NUCLEOTIDE SEQUENCE</scope>
    <source>
        <tissue evidence="2">Young leaves</tissue>
    </source>
</reference>
<gene>
    <name evidence="2" type="ORF">MTR67_034279</name>
</gene>
<dbReference type="EMBL" id="CP133619">
    <property type="protein sequence ID" value="WMV40894.1"/>
    <property type="molecule type" value="Genomic_DNA"/>
</dbReference>
<keyword evidence="3" id="KW-1185">Reference proteome</keyword>
<protein>
    <submittedName>
        <fullName evidence="2">Uncharacterized protein</fullName>
    </submittedName>
</protein>
<dbReference type="AlphaFoldDB" id="A0AAF0ZL59"/>
<name>A0AAF0ZL59_SOLVR</name>
<accession>A0AAF0ZL59</accession>
<organism evidence="2 3">
    <name type="scientific">Solanum verrucosum</name>
    <dbReference type="NCBI Taxonomy" id="315347"/>
    <lineage>
        <taxon>Eukaryota</taxon>
        <taxon>Viridiplantae</taxon>
        <taxon>Streptophyta</taxon>
        <taxon>Embryophyta</taxon>
        <taxon>Tracheophyta</taxon>
        <taxon>Spermatophyta</taxon>
        <taxon>Magnoliopsida</taxon>
        <taxon>eudicotyledons</taxon>
        <taxon>Gunneridae</taxon>
        <taxon>Pentapetalae</taxon>
        <taxon>asterids</taxon>
        <taxon>lamiids</taxon>
        <taxon>Solanales</taxon>
        <taxon>Solanaceae</taxon>
        <taxon>Solanoideae</taxon>
        <taxon>Solaneae</taxon>
        <taxon>Solanum</taxon>
    </lineage>
</organism>
<feature type="compositionally biased region" description="Basic and acidic residues" evidence="1">
    <location>
        <begin position="7"/>
        <end position="17"/>
    </location>
</feature>
<feature type="compositionally biased region" description="Acidic residues" evidence="1">
    <location>
        <begin position="92"/>
        <end position="112"/>
    </location>
</feature>
<evidence type="ECO:0000313" key="3">
    <source>
        <dbReference type="Proteomes" id="UP001234989"/>
    </source>
</evidence>
<proteinExistence type="predicted"/>
<feature type="region of interest" description="Disordered" evidence="1">
    <location>
        <begin position="1"/>
        <end position="22"/>
    </location>
</feature>
<evidence type="ECO:0000313" key="2">
    <source>
        <dbReference type="EMBL" id="WMV40894.1"/>
    </source>
</evidence>
<dbReference type="Proteomes" id="UP001234989">
    <property type="component" value="Chromosome 8"/>
</dbReference>
<feature type="region of interest" description="Disordered" evidence="1">
    <location>
        <begin position="92"/>
        <end position="126"/>
    </location>
</feature>
<evidence type="ECO:0000256" key="1">
    <source>
        <dbReference type="SAM" id="MobiDB-lite"/>
    </source>
</evidence>